<feature type="domain" description="HTH cro/C1-type" evidence="2">
    <location>
        <begin position="139"/>
        <end position="193"/>
    </location>
</feature>
<dbReference type="Gene3D" id="1.10.260.40">
    <property type="entry name" value="lambda repressor-like DNA-binding domains"/>
    <property type="match status" value="1"/>
</dbReference>
<dbReference type="CDD" id="cd00093">
    <property type="entry name" value="HTH_XRE"/>
    <property type="match status" value="1"/>
</dbReference>
<gene>
    <name evidence="3" type="ORF">SAMN02745136_00426</name>
</gene>
<dbReference type="Pfam" id="PF01381">
    <property type="entry name" value="HTH_3"/>
    <property type="match status" value="1"/>
</dbReference>
<sequence>MNTGFYTALPVDKALQDVSELFSFNEESFDITQITNVTEEQFNALANLYMHIDTITHEELAKYDPADIFVSGWFDTPVSELYDYRTALTNTQELLQHLIDNKITDSNIINLLVPIVAEKLSLVCDIIETYTKDIFSVKLKHLLETHAMSQSELAQKLGVKQQTVSLWIQASGYPTQSTAIELCNIFNITLDFLFRPDMVAQSMEKHIVYQNCGLEEKSTAILEELHRRGSEDILRTLNMIIQTKGSGDSDLVQVLTEYLNLPCETGQCVIPFKELLDLQTEIQMADSKEDALAHAKGFLENYVDLDIQGFRKYQLDKIMLVELIQILTRMRDERVKEVY</sequence>
<dbReference type="SUPFAM" id="SSF47413">
    <property type="entry name" value="lambda repressor-like DNA-binding domains"/>
    <property type="match status" value="1"/>
</dbReference>
<evidence type="ECO:0000256" key="1">
    <source>
        <dbReference type="ARBA" id="ARBA00023125"/>
    </source>
</evidence>
<dbReference type="OrthoDB" id="9801008at2"/>
<protein>
    <submittedName>
        <fullName evidence="3">DNA-binding transcriptional regulator, XRE-family HTH domain</fullName>
    </submittedName>
</protein>
<dbReference type="EMBL" id="FRAC01000006">
    <property type="protein sequence ID" value="SHJ57417.1"/>
    <property type="molecule type" value="Genomic_DNA"/>
</dbReference>
<dbReference type="GO" id="GO:0003677">
    <property type="term" value="F:DNA binding"/>
    <property type="evidence" value="ECO:0007669"/>
    <property type="project" value="UniProtKB-KW"/>
</dbReference>
<reference evidence="3 4" key="1">
    <citation type="submission" date="2016-11" db="EMBL/GenBank/DDBJ databases">
        <authorList>
            <person name="Jaros S."/>
            <person name="Januszkiewicz K."/>
            <person name="Wedrychowicz H."/>
        </authorList>
    </citation>
    <scope>NUCLEOTIDE SEQUENCE [LARGE SCALE GENOMIC DNA]</scope>
    <source>
        <strain evidence="3 4">DSM 15929</strain>
    </source>
</reference>
<dbReference type="AlphaFoldDB" id="A0A1M6KEY2"/>
<keyword evidence="4" id="KW-1185">Reference proteome</keyword>
<evidence type="ECO:0000259" key="2">
    <source>
        <dbReference type="PROSITE" id="PS50943"/>
    </source>
</evidence>
<dbReference type="Proteomes" id="UP000184386">
    <property type="component" value="Unassembled WGS sequence"/>
</dbReference>
<dbReference type="RefSeq" id="WP_073272450.1">
    <property type="nucleotide sequence ID" value="NZ_FRAC01000006.1"/>
</dbReference>
<dbReference type="InterPro" id="IPR010982">
    <property type="entry name" value="Lambda_DNA-bd_dom_sf"/>
</dbReference>
<proteinExistence type="predicted"/>
<dbReference type="PANTHER" id="PTHR46558:SF4">
    <property type="entry name" value="DNA-BIDING PHAGE PROTEIN"/>
    <property type="match status" value="1"/>
</dbReference>
<keyword evidence="1 3" id="KW-0238">DNA-binding</keyword>
<dbReference type="STRING" id="1121322.SAMN02745136_00426"/>
<accession>A0A1M6KEY2</accession>
<dbReference type="PROSITE" id="PS50943">
    <property type="entry name" value="HTH_CROC1"/>
    <property type="match status" value="1"/>
</dbReference>
<organism evidence="3 4">
    <name type="scientific">Anaerocolumna jejuensis DSM 15929</name>
    <dbReference type="NCBI Taxonomy" id="1121322"/>
    <lineage>
        <taxon>Bacteria</taxon>
        <taxon>Bacillati</taxon>
        <taxon>Bacillota</taxon>
        <taxon>Clostridia</taxon>
        <taxon>Lachnospirales</taxon>
        <taxon>Lachnospiraceae</taxon>
        <taxon>Anaerocolumna</taxon>
    </lineage>
</organism>
<dbReference type="SMART" id="SM00530">
    <property type="entry name" value="HTH_XRE"/>
    <property type="match status" value="1"/>
</dbReference>
<evidence type="ECO:0000313" key="3">
    <source>
        <dbReference type="EMBL" id="SHJ57417.1"/>
    </source>
</evidence>
<dbReference type="PANTHER" id="PTHR46558">
    <property type="entry name" value="TRACRIPTIONAL REGULATORY PROTEIN-RELATED-RELATED"/>
    <property type="match status" value="1"/>
</dbReference>
<name>A0A1M6KEY2_9FIRM</name>
<dbReference type="InterPro" id="IPR001387">
    <property type="entry name" value="Cro/C1-type_HTH"/>
</dbReference>
<evidence type="ECO:0000313" key="4">
    <source>
        <dbReference type="Proteomes" id="UP000184386"/>
    </source>
</evidence>